<dbReference type="STRING" id="1517416.IDAT_06505"/>
<gene>
    <name evidence="2" type="ORF">IDAT_06505</name>
</gene>
<sequence length="277" mass="31330">MLKRACGFLTKLWIIAYLTSSPLAHAQEEQADIVWGINNSPPFHIVDGYFAKQGVCDAMIAAFQRALPEAKHEIVNYPQARIGALLSQGQNVCYPCLIRHGVETDLIEYSATVFEYPPHGIITRKELAEEWRTKFGDPVDLVELLKTRKYRFGQPVTRLYGNLQPYIERFLHKTSRYSEISGRDAHANLLAMISAGRLDFTIDYPMLLNYHNQVLPIDLVFLPIQQNQGETVEGAVGCPTTTWGKRAIDMINSAIPAVVADEQFNTTKDRWLLPQIP</sequence>
<feature type="signal peptide" evidence="1">
    <location>
        <begin position="1"/>
        <end position="26"/>
    </location>
</feature>
<evidence type="ECO:0000256" key="1">
    <source>
        <dbReference type="SAM" id="SignalP"/>
    </source>
</evidence>
<dbReference type="RefSeq" id="WP_034732071.1">
    <property type="nucleotide sequence ID" value="NZ_JPIN01000006.1"/>
</dbReference>
<evidence type="ECO:0000313" key="3">
    <source>
        <dbReference type="Proteomes" id="UP000053718"/>
    </source>
</evidence>
<reference evidence="2 3" key="1">
    <citation type="submission" date="2014-06" db="EMBL/GenBank/DDBJ databases">
        <title>Draft genome sequence of Idiomarina sp. MCCC 1A10513.</title>
        <authorList>
            <person name="Du J."/>
            <person name="Lai Q."/>
            <person name="Shao Z."/>
        </authorList>
    </citation>
    <scope>NUCLEOTIDE SEQUENCE [LARGE SCALE GENOMIC DNA]</scope>
    <source>
        <strain evidence="2 3">MCCC 1A10513</strain>
    </source>
</reference>
<dbReference type="OrthoDB" id="8439154at2"/>
<proteinExistence type="predicted"/>
<dbReference type="Proteomes" id="UP000053718">
    <property type="component" value="Unassembled WGS sequence"/>
</dbReference>
<protein>
    <recommendedName>
        <fullName evidence="4">Solute-binding protein family 3/N-terminal domain-containing protein</fullName>
    </recommendedName>
</protein>
<organism evidence="2 3">
    <name type="scientific">Pseudidiomarina atlantica</name>
    <dbReference type="NCBI Taxonomy" id="1517416"/>
    <lineage>
        <taxon>Bacteria</taxon>
        <taxon>Pseudomonadati</taxon>
        <taxon>Pseudomonadota</taxon>
        <taxon>Gammaproteobacteria</taxon>
        <taxon>Alteromonadales</taxon>
        <taxon>Idiomarinaceae</taxon>
        <taxon>Pseudidiomarina</taxon>
    </lineage>
</organism>
<keyword evidence="1" id="KW-0732">Signal</keyword>
<keyword evidence="3" id="KW-1185">Reference proteome</keyword>
<name>A0A094L2L5_9GAMM</name>
<accession>A0A094L2L5</accession>
<comment type="caution">
    <text evidence="2">The sequence shown here is derived from an EMBL/GenBank/DDBJ whole genome shotgun (WGS) entry which is preliminary data.</text>
</comment>
<dbReference type="SUPFAM" id="SSF53850">
    <property type="entry name" value="Periplasmic binding protein-like II"/>
    <property type="match status" value="1"/>
</dbReference>
<dbReference type="AlphaFoldDB" id="A0A094L2L5"/>
<dbReference type="eggNOG" id="COG0834">
    <property type="taxonomic scope" value="Bacteria"/>
</dbReference>
<evidence type="ECO:0000313" key="2">
    <source>
        <dbReference type="EMBL" id="KFZ28848.1"/>
    </source>
</evidence>
<dbReference type="EMBL" id="JPIN01000006">
    <property type="protein sequence ID" value="KFZ28848.1"/>
    <property type="molecule type" value="Genomic_DNA"/>
</dbReference>
<evidence type="ECO:0008006" key="4">
    <source>
        <dbReference type="Google" id="ProtNLM"/>
    </source>
</evidence>
<feature type="chain" id="PRO_5001901741" description="Solute-binding protein family 3/N-terminal domain-containing protein" evidence="1">
    <location>
        <begin position="27"/>
        <end position="277"/>
    </location>
</feature>